<evidence type="ECO:0000313" key="5">
    <source>
        <dbReference type="Proteomes" id="UP000193944"/>
    </source>
</evidence>
<dbReference type="GO" id="GO:0000724">
    <property type="term" value="P:double-strand break repair via homologous recombination"/>
    <property type="evidence" value="ECO:0007669"/>
    <property type="project" value="TreeGrafter"/>
</dbReference>
<dbReference type="GO" id="GO:0006260">
    <property type="term" value="P:DNA replication"/>
    <property type="evidence" value="ECO:0007669"/>
    <property type="project" value="InterPro"/>
</dbReference>
<name>A0A1Y1X709_9FUNG</name>
<dbReference type="SUPFAM" id="SSF50249">
    <property type="entry name" value="Nucleic acid-binding proteins"/>
    <property type="match status" value="1"/>
</dbReference>
<dbReference type="InterPro" id="IPR012340">
    <property type="entry name" value="NA-bd_OB-fold"/>
</dbReference>
<reference evidence="4 5" key="2">
    <citation type="submission" date="2016-08" db="EMBL/GenBank/DDBJ databases">
        <title>Pervasive Adenine N6-methylation of Active Genes in Fungi.</title>
        <authorList>
            <consortium name="DOE Joint Genome Institute"/>
            <person name="Mondo S.J."/>
            <person name="Dannebaum R.O."/>
            <person name="Kuo R.C."/>
            <person name="Labutti K."/>
            <person name="Haridas S."/>
            <person name="Kuo A."/>
            <person name="Salamov A."/>
            <person name="Ahrendt S.R."/>
            <person name="Lipzen A."/>
            <person name="Sullivan W."/>
            <person name="Andreopoulos W.B."/>
            <person name="Clum A."/>
            <person name="Lindquist E."/>
            <person name="Daum C."/>
            <person name="Ramamoorthy G.K."/>
            <person name="Gryganskyi A."/>
            <person name="Culley D."/>
            <person name="Magnuson J.K."/>
            <person name="James T.Y."/>
            <person name="O'Malley M.A."/>
            <person name="Stajich J.E."/>
            <person name="Spatafora J.W."/>
            <person name="Visel A."/>
            <person name="Grigoriev I.V."/>
        </authorList>
    </citation>
    <scope>NUCLEOTIDE SEQUENCE [LARGE SCALE GENOMIC DNA]</scope>
    <source>
        <strain evidence="4 5">S4</strain>
    </source>
</reference>
<dbReference type="CDD" id="cd04479">
    <property type="entry name" value="RPA3"/>
    <property type="match status" value="1"/>
</dbReference>
<accession>A0A1Y1X709</accession>
<keyword evidence="3" id="KW-0539">Nucleus</keyword>
<evidence type="ECO:0000256" key="3">
    <source>
        <dbReference type="ARBA" id="ARBA00023242"/>
    </source>
</evidence>
<dbReference type="EMBL" id="MCFG01000116">
    <property type="protein sequence ID" value="ORX81557.1"/>
    <property type="molecule type" value="Genomic_DNA"/>
</dbReference>
<comment type="subcellular location">
    <subcellularLocation>
        <location evidence="1">Nucleus</location>
    </subcellularLocation>
</comment>
<dbReference type="Gene3D" id="2.40.50.140">
    <property type="entry name" value="Nucleic acid-binding proteins"/>
    <property type="match status" value="1"/>
</dbReference>
<organism evidence="4 5">
    <name type="scientific">Anaeromyces robustus</name>
    <dbReference type="NCBI Taxonomy" id="1754192"/>
    <lineage>
        <taxon>Eukaryota</taxon>
        <taxon>Fungi</taxon>
        <taxon>Fungi incertae sedis</taxon>
        <taxon>Chytridiomycota</taxon>
        <taxon>Chytridiomycota incertae sedis</taxon>
        <taxon>Neocallimastigomycetes</taxon>
        <taxon>Neocallimastigales</taxon>
        <taxon>Neocallimastigaceae</taxon>
        <taxon>Anaeromyces</taxon>
    </lineage>
</organism>
<dbReference type="PANTHER" id="PTHR15114">
    <property type="entry name" value="REPLICATION PROTEIN A3"/>
    <property type="match status" value="1"/>
</dbReference>
<gene>
    <name evidence="4" type="ORF">BCR32DRAFT_293230</name>
</gene>
<dbReference type="GO" id="GO:0005662">
    <property type="term" value="C:DNA replication factor A complex"/>
    <property type="evidence" value="ECO:0007669"/>
    <property type="project" value="TreeGrafter"/>
</dbReference>
<keyword evidence="5" id="KW-1185">Reference proteome</keyword>
<evidence type="ECO:0000256" key="1">
    <source>
        <dbReference type="ARBA" id="ARBA00004123"/>
    </source>
</evidence>
<proteinExistence type="inferred from homology"/>
<dbReference type="PANTHER" id="PTHR15114:SF1">
    <property type="entry name" value="REPLICATION PROTEIN A 14 KDA SUBUNIT"/>
    <property type="match status" value="1"/>
</dbReference>
<dbReference type="STRING" id="1754192.A0A1Y1X709"/>
<dbReference type="GO" id="GO:0003697">
    <property type="term" value="F:single-stranded DNA binding"/>
    <property type="evidence" value="ECO:0007669"/>
    <property type="project" value="TreeGrafter"/>
</dbReference>
<evidence type="ECO:0000256" key="2">
    <source>
        <dbReference type="ARBA" id="ARBA00009761"/>
    </source>
</evidence>
<sequence length="107" mass="12047">MVDSVVIPRINSSMFRDFKERNVRVVGQVLSNQGDSVIIKTSDQGNVRVSVNHYGNSYNSRFVEVIGQITGDDSITETAPALSLGDNFDLESFDKLIQYQRKFPDIF</sequence>
<dbReference type="Proteomes" id="UP000193944">
    <property type="component" value="Unassembled WGS sequence"/>
</dbReference>
<reference evidence="4 5" key="1">
    <citation type="submission" date="2016-08" db="EMBL/GenBank/DDBJ databases">
        <title>A Parts List for Fungal Cellulosomes Revealed by Comparative Genomics.</title>
        <authorList>
            <consortium name="DOE Joint Genome Institute"/>
            <person name="Haitjema C.H."/>
            <person name="Gilmore S.P."/>
            <person name="Henske J.K."/>
            <person name="Solomon K.V."/>
            <person name="De Groot R."/>
            <person name="Kuo A."/>
            <person name="Mondo S.J."/>
            <person name="Salamov A.A."/>
            <person name="Labutti K."/>
            <person name="Zhao Z."/>
            <person name="Chiniquy J."/>
            <person name="Barry K."/>
            <person name="Brewer H.M."/>
            <person name="Purvine S.O."/>
            <person name="Wright A.T."/>
            <person name="Boxma B."/>
            <person name="Van Alen T."/>
            <person name="Hackstein J.H."/>
            <person name="Baker S.E."/>
            <person name="Grigoriev I.V."/>
            <person name="O'Malley M.A."/>
        </authorList>
    </citation>
    <scope>NUCLEOTIDE SEQUENCE [LARGE SCALE GENOMIC DNA]</scope>
    <source>
        <strain evidence="4 5">S4</strain>
    </source>
</reference>
<dbReference type="Pfam" id="PF08661">
    <property type="entry name" value="Rep_fac-A_3"/>
    <property type="match status" value="1"/>
</dbReference>
<dbReference type="InterPro" id="IPR013970">
    <property type="entry name" value="Rfa2"/>
</dbReference>
<comment type="caution">
    <text evidence="4">The sequence shown here is derived from an EMBL/GenBank/DDBJ whole genome shotgun (WGS) entry which is preliminary data.</text>
</comment>
<comment type="similarity">
    <text evidence="2">Belongs to the replication factor A protein 3 family.</text>
</comment>
<protein>
    <submittedName>
        <fullName evidence="4">Replication factor A protein 3</fullName>
    </submittedName>
</protein>
<dbReference type="GO" id="GO:0006289">
    <property type="term" value="P:nucleotide-excision repair"/>
    <property type="evidence" value="ECO:0007669"/>
    <property type="project" value="TreeGrafter"/>
</dbReference>
<dbReference type="GO" id="GO:0006298">
    <property type="term" value="P:mismatch repair"/>
    <property type="evidence" value="ECO:0007669"/>
    <property type="project" value="TreeGrafter"/>
</dbReference>
<dbReference type="GO" id="GO:0035861">
    <property type="term" value="C:site of double-strand break"/>
    <property type="evidence" value="ECO:0007669"/>
    <property type="project" value="TreeGrafter"/>
</dbReference>
<dbReference type="GO" id="GO:0003684">
    <property type="term" value="F:damaged DNA binding"/>
    <property type="evidence" value="ECO:0007669"/>
    <property type="project" value="TreeGrafter"/>
</dbReference>
<evidence type="ECO:0000313" key="4">
    <source>
        <dbReference type="EMBL" id="ORX81557.1"/>
    </source>
</evidence>
<dbReference type="GO" id="GO:0006284">
    <property type="term" value="P:base-excision repair"/>
    <property type="evidence" value="ECO:0007669"/>
    <property type="project" value="TreeGrafter"/>
</dbReference>
<dbReference type="OrthoDB" id="188186at2759"/>
<dbReference type="AlphaFoldDB" id="A0A1Y1X709"/>